<evidence type="ECO:0000256" key="9">
    <source>
        <dbReference type="ARBA" id="ARBA00023065"/>
    </source>
</evidence>
<keyword evidence="5 12" id="KW-0812">Transmembrane</keyword>
<evidence type="ECO:0000313" key="14">
    <source>
        <dbReference type="EMBL" id="RWS04736.1"/>
    </source>
</evidence>
<keyword evidence="4" id="KW-0410">Iron transport</keyword>
<evidence type="ECO:0000256" key="3">
    <source>
        <dbReference type="ARBA" id="ARBA00022448"/>
    </source>
</evidence>
<evidence type="ECO:0000256" key="11">
    <source>
        <dbReference type="ARBA" id="ARBA00023136"/>
    </source>
</evidence>
<evidence type="ECO:0000256" key="7">
    <source>
        <dbReference type="ARBA" id="ARBA00022989"/>
    </source>
</evidence>
<dbReference type="PANTHER" id="PTHR45758">
    <property type="entry name" value="MITOFERRIN-1-RELATED"/>
    <property type="match status" value="1"/>
</dbReference>
<keyword evidence="11 12" id="KW-0472">Membrane</keyword>
<keyword evidence="6" id="KW-0999">Mitochondrion inner membrane</keyword>
<evidence type="ECO:0000256" key="2">
    <source>
        <dbReference type="ARBA" id="ARBA00006375"/>
    </source>
</evidence>
<dbReference type="Proteomes" id="UP000285301">
    <property type="component" value="Unassembled WGS sequence"/>
</dbReference>
<dbReference type="PROSITE" id="PS50920">
    <property type="entry name" value="SOLCAR"/>
    <property type="match status" value="3"/>
</dbReference>
<feature type="repeat" description="Solcar" evidence="12">
    <location>
        <begin position="28"/>
        <end position="116"/>
    </location>
</feature>
<keyword evidence="9" id="KW-0406">Ion transport</keyword>
<organism evidence="14 15">
    <name type="scientific">Dinothrombium tinctorium</name>
    <dbReference type="NCBI Taxonomy" id="1965070"/>
    <lineage>
        <taxon>Eukaryota</taxon>
        <taxon>Metazoa</taxon>
        <taxon>Ecdysozoa</taxon>
        <taxon>Arthropoda</taxon>
        <taxon>Chelicerata</taxon>
        <taxon>Arachnida</taxon>
        <taxon>Acari</taxon>
        <taxon>Acariformes</taxon>
        <taxon>Trombidiformes</taxon>
        <taxon>Prostigmata</taxon>
        <taxon>Anystina</taxon>
        <taxon>Parasitengona</taxon>
        <taxon>Trombidioidea</taxon>
        <taxon>Trombidiidae</taxon>
        <taxon>Dinothrombium</taxon>
    </lineage>
</organism>
<evidence type="ECO:0000256" key="8">
    <source>
        <dbReference type="ARBA" id="ARBA00023004"/>
    </source>
</evidence>
<protein>
    <submittedName>
        <fullName evidence="14">Mitoferrin-1-like protein</fullName>
    </submittedName>
</protein>
<evidence type="ECO:0000256" key="4">
    <source>
        <dbReference type="ARBA" id="ARBA00022496"/>
    </source>
</evidence>
<reference evidence="14 15" key="1">
    <citation type="journal article" date="2018" name="Gigascience">
        <title>Genomes of trombidid mites reveal novel predicted allergens and laterally-transferred genes associated with secondary metabolism.</title>
        <authorList>
            <person name="Dong X."/>
            <person name="Chaisiri K."/>
            <person name="Xia D."/>
            <person name="Armstrong S.D."/>
            <person name="Fang Y."/>
            <person name="Donnelly M.J."/>
            <person name="Kadowaki T."/>
            <person name="McGarry J.W."/>
            <person name="Darby A.C."/>
            <person name="Makepeace B.L."/>
        </authorList>
    </citation>
    <scope>NUCLEOTIDE SEQUENCE [LARGE SCALE GENOMIC DNA]</scope>
    <source>
        <strain evidence="14">UoL-WK</strain>
    </source>
</reference>
<dbReference type="GO" id="GO:0005743">
    <property type="term" value="C:mitochondrial inner membrane"/>
    <property type="evidence" value="ECO:0007669"/>
    <property type="project" value="UniProtKB-SubCell"/>
</dbReference>
<dbReference type="InterPro" id="IPR018108">
    <property type="entry name" value="MCP_transmembrane"/>
</dbReference>
<dbReference type="OrthoDB" id="43906at2759"/>
<evidence type="ECO:0000256" key="5">
    <source>
        <dbReference type="ARBA" id="ARBA00022692"/>
    </source>
</evidence>
<evidence type="ECO:0000256" key="10">
    <source>
        <dbReference type="ARBA" id="ARBA00023128"/>
    </source>
</evidence>
<dbReference type="InterPro" id="IPR023395">
    <property type="entry name" value="MCP_dom_sf"/>
</dbReference>
<dbReference type="STRING" id="1965070.A0A3S4QKW2"/>
<gene>
    <name evidence="14" type="ORF">B4U79_11749</name>
</gene>
<dbReference type="SUPFAM" id="SSF103506">
    <property type="entry name" value="Mitochondrial carrier"/>
    <property type="match status" value="1"/>
</dbReference>
<dbReference type="Gene3D" id="1.50.40.10">
    <property type="entry name" value="Mitochondrial carrier domain"/>
    <property type="match status" value="2"/>
</dbReference>
<sequence length="337" mass="37436">MEVGCFKTVELMFNDDESNEYESLPSYYSLQAHMISGAAAGICEHCVMFPVDSIKTRMQSLAPSPQATYRSVPEAMYKMMRYEGFFRPFRGMSVMVASAGPAHALYFSCYEKMKRVLSGTETGARHPLAQGAAGCLSTILHDAIMNPAEVVKQRLQMYNSPYNSALQCFLGIWKKEGFRAFYRSYTTSLSMNIPFQSAHLVTYEFMQECTNPNRAYNPLAHVTAGAVAGAVASAATTPLDVCKTLLNTQESQALRASKQSKIEGFVNAASTIYKCCGFRGYFNGLQARVIYTAPSTAISWSVYEFFKAYFNRMQTFTGNPSTPLQATRAHNFKPTDT</sequence>
<keyword evidence="3 13" id="KW-0813">Transport</keyword>
<proteinExistence type="inferred from homology"/>
<dbReference type="Pfam" id="PF00153">
    <property type="entry name" value="Mito_carr"/>
    <property type="match status" value="3"/>
</dbReference>
<keyword evidence="7" id="KW-1133">Transmembrane helix</keyword>
<dbReference type="GO" id="GO:0015093">
    <property type="term" value="F:ferrous iron transmembrane transporter activity"/>
    <property type="evidence" value="ECO:0007669"/>
    <property type="project" value="TreeGrafter"/>
</dbReference>
<comment type="subcellular location">
    <subcellularLocation>
        <location evidence="1">Mitochondrion inner membrane</location>
        <topology evidence="1">Multi-pass membrane protein</topology>
    </subcellularLocation>
</comment>
<keyword evidence="15" id="KW-1185">Reference proteome</keyword>
<evidence type="ECO:0000256" key="12">
    <source>
        <dbReference type="PROSITE-ProRule" id="PRU00282"/>
    </source>
</evidence>
<evidence type="ECO:0000256" key="13">
    <source>
        <dbReference type="RuleBase" id="RU000488"/>
    </source>
</evidence>
<feature type="repeat" description="Solcar" evidence="12">
    <location>
        <begin position="216"/>
        <end position="309"/>
    </location>
</feature>
<dbReference type="AlphaFoldDB" id="A0A3S4QKW2"/>
<dbReference type="PANTHER" id="PTHR45758:SF20">
    <property type="entry name" value="MITOFERRIN-2"/>
    <property type="match status" value="1"/>
</dbReference>
<feature type="non-terminal residue" evidence="14">
    <location>
        <position position="337"/>
    </location>
</feature>
<accession>A0A3S4QKW2</accession>
<name>A0A3S4QKW2_9ACAR</name>
<comment type="caution">
    <text evidence="14">The sequence shown here is derived from an EMBL/GenBank/DDBJ whole genome shotgun (WGS) entry which is preliminary data.</text>
</comment>
<evidence type="ECO:0000256" key="1">
    <source>
        <dbReference type="ARBA" id="ARBA00004448"/>
    </source>
</evidence>
<dbReference type="FunFam" id="1.50.40.10:FF:000029">
    <property type="entry name" value="Solute carrier family 25 member 28"/>
    <property type="match status" value="1"/>
</dbReference>
<keyword evidence="10" id="KW-0496">Mitochondrion</keyword>
<dbReference type="EMBL" id="NCKU01005308">
    <property type="protein sequence ID" value="RWS04736.1"/>
    <property type="molecule type" value="Genomic_DNA"/>
</dbReference>
<dbReference type="GO" id="GO:0048250">
    <property type="term" value="P:iron import into the mitochondrion"/>
    <property type="evidence" value="ECO:0007669"/>
    <property type="project" value="TreeGrafter"/>
</dbReference>
<keyword evidence="8" id="KW-0408">Iron</keyword>
<feature type="repeat" description="Solcar" evidence="12">
    <location>
        <begin position="125"/>
        <end position="209"/>
    </location>
</feature>
<comment type="similarity">
    <text evidence="2 13">Belongs to the mitochondrial carrier (TC 2.A.29) family.</text>
</comment>
<evidence type="ECO:0000256" key="6">
    <source>
        <dbReference type="ARBA" id="ARBA00022792"/>
    </source>
</evidence>
<evidence type="ECO:0000313" key="15">
    <source>
        <dbReference type="Proteomes" id="UP000285301"/>
    </source>
</evidence>